<protein>
    <submittedName>
        <fullName evidence="3">Ribosomal protein</fullName>
    </submittedName>
</protein>
<dbReference type="GO" id="GO:1990904">
    <property type="term" value="C:ribonucleoprotein complex"/>
    <property type="evidence" value="ECO:0007669"/>
    <property type="project" value="UniProtKB-KW"/>
</dbReference>
<dbReference type="SUPFAM" id="SSF81321">
    <property type="entry name" value="Family A G protein-coupled receptor-like"/>
    <property type="match status" value="1"/>
</dbReference>
<keyword evidence="4" id="KW-1185">Reference proteome</keyword>
<dbReference type="PANTHER" id="PTHR22718:SF11">
    <property type="entry name" value="7TM GPCR SERPENTINE RECEPTOR CLASS X (SRX) DOMAIN-CONTAINING PROTEIN"/>
    <property type="match status" value="1"/>
</dbReference>
<accession>A0A2A6BX60</accession>
<evidence type="ECO:0000313" key="3">
    <source>
        <dbReference type="EnsemblMetazoa" id="PPA42600.1"/>
    </source>
</evidence>
<dbReference type="GO" id="GO:0006412">
    <property type="term" value="P:translation"/>
    <property type="evidence" value="ECO:0007669"/>
    <property type="project" value="InterPro"/>
</dbReference>
<name>A0A2A6BX60_PRIPA</name>
<organism evidence="3 4">
    <name type="scientific">Pristionchus pacificus</name>
    <name type="common">Parasitic nematode worm</name>
    <dbReference type="NCBI Taxonomy" id="54126"/>
    <lineage>
        <taxon>Eukaryota</taxon>
        <taxon>Metazoa</taxon>
        <taxon>Ecdysozoa</taxon>
        <taxon>Nematoda</taxon>
        <taxon>Chromadorea</taxon>
        <taxon>Rhabditida</taxon>
        <taxon>Rhabditina</taxon>
        <taxon>Diplogasteromorpha</taxon>
        <taxon>Diplogasteroidea</taxon>
        <taxon>Neodiplogasteridae</taxon>
        <taxon>Pristionchus</taxon>
    </lineage>
</organism>
<evidence type="ECO:0000313" key="4">
    <source>
        <dbReference type="Proteomes" id="UP000005239"/>
    </source>
</evidence>
<keyword evidence="1" id="KW-0689">Ribosomal protein</keyword>
<dbReference type="Gene3D" id="2.20.25.30">
    <property type="match status" value="1"/>
</dbReference>
<reference evidence="4" key="1">
    <citation type="journal article" date="2008" name="Nat. Genet.">
        <title>The Pristionchus pacificus genome provides a unique perspective on nematode lifestyle and parasitism.</title>
        <authorList>
            <person name="Dieterich C."/>
            <person name="Clifton S.W."/>
            <person name="Schuster L.N."/>
            <person name="Chinwalla A."/>
            <person name="Delehaunty K."/>
            <person name="Dinkelacker I."/>
            <person name="Fulton L."/>
            <person name="Fulton R."/>
            <person name="Godfrey J."/>
            <person name="Minx P."/>
            <person name="Mitreva M."/>
            <person name="Roeseler W."/>
            <person name="Tian H."/>
            <person name="Witte H."/>
            <person name="Yang S.P."/>
            <person name="Wilson R.K."/>
            <person name="Sommer R.J."/>
        </authorList>
    </citation>
    <scope>NUCLEOTIDE SEQUENCE [LARGE SCALE GENOMIC DNA]</scope>
    <source>
        <strain evidence="4">PS312</strain>
    </source>
</reference>
<gene>
    <name evidence="3" type="primary">WBGene00280969</name>
</gene>
<dbReference type="EnsemblMetazoa" id="PPA42600.1">
    <property type="protein sequence ID" value="PPA42600.1"/>
    <property type="gene ID" value="WBGene00280969"/>
</dbReference>
<reference evidence="3" key="2">
    <citation type="submission" date="2022-06" db="UniProtKB">
        <authorList>
            <consortium name="EnsemblMetazoa"/>
        </authorList>
    </citation>
    <scope>IDENTIFICATION</scope>
    <source>
        <strain evidence="3">PS312</strain>
    </source>
</reference>
<dbReference type="GO" id="GO:0005840">
    <property type="term" value="C:ribosome"/>
    <property type="evidence" value="ECO:0007669"/>
    <property type="project" value="UniProtKB-KW"/>
</dbReference>
<dbReference type="InterPro" id="IPR011331">
    <property type="entry name" value="Ribosomal_eL37/eL43"/>
</dbReference>
<accession>A0A8R1Z0N0</accession>
<dbReference type="AlphaFoldDB" id="A0A2A6BX60"/>
<evidence type="ECO:0000256" key="2">
    <source>
        <dbReference type="ARBA" id="ARBA00023274"/>
    </source>
</evidence>
<dbReference type="OrthoDB" id="5846501at2759"/>
<proteinExistence type="predicted"/>
<keyword evidence="2" id="KW-0687">Ribonucleoprotein</keyword>
<dbReference type="GO" id="GO:0003735">
    <property type="term" value="F:structural constituent of ribosome"/>
    <property type="evidence" value="ECO:0007669"/>
    <property type="project" value="InterPro"/>
</dbReference>
<dbReference type="Proteomes" id="UP000005239">
    <property type="component" value="Unassembled WGS sequence"/>
</dbReference>
<sequence>MDDPVLVGVIYIVVSLVCITLNCLTIRAIFSQGKLRKNNNYLFEPSLGKQITFMLDSIQTYCWFNNSLSQISLALNRFIVTVLLRLNFFTRDRAIILSAAQHLMGIVIAVAAQLALPCCILQFDFTIFSYHEVYLPGVPNYSWTHLKLPVQIACSAVPLVLYTMEQTCASCGYPAAKKCVYQWSIKAIRRSTTGTGRMRHLKKIQHRFKSTLALRADTPPPRSVCTRGYPQTHHRNWSHASSKEDPAPLQILLTTRSIGRQLKLQSRELNKRRKQELKFTVQFASIASLYTLSWVAFAVVPGEAFSMSWLRCLSAVLGILNATTNAIVFLLNDVIVFFVSVLINFYFEIRSKKLCSFCVASSPGGSTN</sequence>
<evidence type="ECO:0000256" key="1">
    <source>
        <dbReference type="ARBA" id="ARBA00022980"/>
    </source>
</evidence>
<dbReference type="PANTHER" id="PTHR22718">
    <property type="entry name" value="SERPENTINE RECEPTOR, CLASS X"/>
    <property type="match status" value="1"/>
</dbReference>